<reference evidence="3" key="1">
    <citation type="journal article" date="2019" name="Int. J. Syst. Evol. Microbiol.">
        <title>The Global Catalogue of Microorganisms (GCM) 10K type strain sequencing project: providing services to taxonomists for standard genome sequencing and annotation.</title>
        <authorList>
            <consortium name="The Broad Institute Genomics Platform"/>
            <consortium name="The Broad Institute Genome Sequencing Center for Infectious Disease"/>
            <person name="Wu L."/>
            <person name="Ma J."/>
        </authorList>
    </citation>
    <scope>NUCLEOTIDE SEQUENCE [LARGE SCALE GENOMIC DNA]</scope>
    <source>
        <strain evidence="3">CCUG 56401</strain>
    </source>
</reference>
<dbReference type="CDD" id="cd20623">
    <property type="entry name" value="CYP_unk"/>
    <property type="match status" value="1"/>
</dbReference>
<keyword evidence="3" id="KW-1185">Reference proteome</keyword>
<dbReference type="PANTHER" id="PTHR46696">
    <property type="entry name" value="P450, PUTATIVE (EUROFUNG)-RELATED"/>
    <property type="match status" value="1"/>
</dbReference>
<dbReference type="Gene3D" id="1.10.630.10">
    <property type="entry name" value="Cytochrome P450"/>
    <property type="match status" value="1"/>
</dbReference>
<evidence type="ECO:0000256" key="1">
    <source>
        <dbReference type="ARBA" id="ARBA00010617"/>
    </source>
</evidence>
<dbReference type="PRINTS" id="PR00359">
    <property type="entry name" value="BP450"/>
</dbReference>
<dbReference type="Proteomes" id="UP001597018">
    <property type="component" value="Unassembled WGS sequence"/>
</dbReference>
<gene>
    <name evidence="2" type="ORF">ACFQ16_16280</name>
</gene>
<protein>
    <submittedName>
        <fullName evidence="2">Cytochrome P450</fullName>
    </submittedName>
</protein>
<dbReference type="RefSeq" id="WP_263253107.1">
    <property type="nucleotide sequence ID" value="NZ_BAABLT010000010.1"/>
</dbReference>
<organism evidence="2 3">
    <name type="scientific">Saccharopolyspora rosea</name>
    <dbReference type="NCBI Taxonomy" id="524884"/>
    <lineage>
        <taxon>Bacteria</taxon>
        <taxon>Bacillati</taxon>
        <taxon>Actinomycetota</taxon>
        <taxon>Actinomycetes</taxon>
        <taxon>Pseudonocardiales</taxon>
        <taxon>Pseudonocardiaceae</taxon>
        <taxon>Saccharopolyspora</taxon>
    </lineage>
</organism>
<comment type="caution">
    <text evidence="2">The sequence shown here is derived from an EMBL/GenBank/DDBJ whole genome shotgun (WGS) entry which is preliminary data.</text>
</comment>
<sequence length="410" mass="45316">MTALTLDQLAAHHDLTPLTATTTCSDPQAAYQGLRDRWGHVAPVELEPGIPAWLLLGYHEICQAARDERLFSRDPNNWRLYAQGSVPPDSNLGPMMFPRDNAYFSDGDRHRRLRAPLDDGLERIDRQRLGHRIRAACAEQISLFAGRGEADLVGDYAAVVPMLSVCGFFGISTDQGRELRDGLIALFGSGEDSQEGNRAFERILSRAMQDHRERPAADLTTAFLEHPNLTNDFEIVQSIVLMISAGYETTTSWIAQALRLMLTDRRFAGDLRGGRLGIDDALDEVLWRDPPMANMPARYALADCEIAGRPIQQGDALILGFGAANNDPRIRPESGWHESGNRSHLAWSVGPHTCPASRQARVITRIAVDTALNELQDVALAVDESEIGLTPSPWTRCPASLPVRFTPHRS</sequence>
<proteinExistence type="inferred from homology"/>
<evidence type="ECO:0000313" key="3">
    <source>
        <dbReference type="Proteomes" id="UP001597018"/>
    </source>
</evidence>
<name>A0ABW3FS85_9PSEU</name>
<dbReference type="InterPro" id="IPR036396">
    <property type="entry name" value="Cyt_P450_sf"/>
</dbReference>
<comment type="similarity">
    <text evidence="1">Belongs to the cytochrome P450 family.</text>
</comment>
<evidence type="ECO:0000313" key="2">
    <source>
        <dbReference type="EMBL" id="MFD0921306.1"/>
    </source>
</evidence>
<dbReference type="PANTHER" id="PTHR46696:SF1">
    <property type="entry name" value="CYTOCHROME P450 YJIB-RELATED"/>
    <property type="match status" value="1"/>
</dbReference>
<accession>A0ABW3FS85</accession>
<dbReference type="SUPFAM" id="SSF48264">
    <property type="entry name" value="Cytochrome P450"/>
    <property type="match status" value="1"/>
</dbReference>
<dbReference type="EMBL" id="JBHTIW010000012">
    <property type="protein sequence ID" value="MFD0921306.1"/>
    <property type="molecule type" value="Genomic_DNA"/>
</dbReference>
<dbReference type="InterPro" id="IPR002397">
    <property type="entry name" value="Cyt_P450_B"/>
</dbReference>